<dbReference type="PROSITE" id="PS01209">
    <property type="entry name" value="LDLRA_1"/>
    <property type="match status" value="1"/>
</dbReference>
<feature type="disulfide bond" evidence="2">
    <location>
        <begin position="23"/>
        <end position="38"/>
    </location>
</feature>
<reference evidence="5 6" key="1">
    <citation type="journal article" date="2021" name="Elife">
        <title>Chloroplast acquisition without the gene transfer in kleptoplastic sea slugs, Plakobranchus ocellatus.</title>
        <authorList>
            <person name="Maeda T."/>
            <person name="Takahashi S."/>
            <person name="Yoshida T."/>
            <person name="Shimamura S."/>
            <person name="Takaki Y."/>
            <person name="Nagai Y."/>
            <person name="Toyoda A."/>
            <person name="Suzuki Y."/>
            <person name="Arimoto A."/>
            <person name="Ishii H."/>
            <person name="Satoh N."/>
            <person name="Nishiyama T."/>
            <person name="Hasebe M."/>
            <person name="Maruyama T."/>
            <person name="Minagawa J."/>
            <person name="Obokata J."/>
            <person name="Shigenobu S."/>
        </authorList>
    </citation>
    <scope>NUCLEOTIDE SEQUENCE [LARGE SCALE GENOMIC DNA]</scope>
</reference>
<evidence type="ECO:0000256" key="3">
    <source>
        <dbReference type="SAM" id="MobiDB-lite"/>
    </source>
</evidence>
<feature type="non-terminal residue" evidence="5">
    <location>
        <position position="1"/>
    </location>
</feature>
<feature type="compositionally biased region" description="Low complexity" evidence="3">
    <location>
        <begin position="49"/>
        <end position="82"/>
    </location>
</feature>
<dbReference type="SMART" id="SM00406">
    <property type="entry name" value="IGv"/>
    <property type="match status" value="1"/>
</dbReference>
<dbReference type="InterPro" id="IPR007110">
    <property type="entry name" value="Ig-like_dom"/>
</dbReference>
<dbReference type="PROSITE" id="PS50835">
    <property type="entry name" value="IG_LIKE"/>
    <property type="match status" value="1"/>
</dbReference>
<dbReference type="SUPFAM" id="SSF48726">
    <property type="entry name" value="Immunoglobulin"/>
    <property type="match status" value="1"/>
</dbReference>
<keyword evidence="6" id="KW-1185">Reference proteome</keyword>
<dbReference type="Gene3D" id="2.60.40.10">
    <property type="entry name" value="Immunoglobulins"/>
    <property type="match status" value="1"/>
</dbReference>
<evidence type="ECO:0000256" key="2">
    <source>
        <dbReference type="PROSITE-ProRule" id="PRU00124"/>
    </source>
</evidence>
<protein>
    <submittedName>
        <fullName evidence="5">Basement membrane-specific heparan sulfate proteoglycan core protein</fullName>
    </submittedName>
</protein>
<gene>
    <name evidence="5" type="ORF">ElyMa_000226900</name>
</gene>
<dbReference type="EMBL" id="BMAT01000445">
    <property type="protein sequence ID" value="GFR66385.1"/>
    <property type="molecule type" value="Genomic_DNA"/>
</dbReference>
<dbReference type="SMART" id="SM00192">
    <property type="entry name" value="LDLa"/>
    <property type="match status" value="1"/>
</dbReference>
<dbReference type="InterPro" id="IPR003599">
    <property type="entry name" value="Ig_sub"/>
</dbReference>
<dbReference type="InterPro" id="IPR023415">
    <property type="entry name" value="LDLR_class-A_CS"/>
</dbReference>
<dbReference type="Proteomes" id="UP000762676">
    <property type="component" value="Unassembled WGS sequence"/>
</dbReference>
<keyword evidence="1 2" id="KW-1015">Disulfide bond</keyword>
<dbReference type="AlphaFoldDB" id="A0AAV4F0V9"/>
<proteinExistence type="predicted"/>
<feature type="region of interest" description="Disordered" evidence="3">
    <location>
        <begin position="49"/>
        <end position="89"/>
    </location>
</feature>
<dbReference type="PROSITE" id="PS50068">
    <property type="entry name" value="LDLRA_2"/>
    <property type="match status" value="1"/>
</dbReference>
<feature type="disulfide bond" evidence="2">
    <location>
        <begin position="11"/>
        <end position="29"/>
    </location>
</feature>
<evidence type="ECO:0000313" key="5">
    <source>
        <dbReference type="EMBL" id="GFR66385.1"/>
    </source>
</evidence>
<comment type="caution">
    <text evidence="5">The sequence shown here is derived from an EMBL/GenBank/DDBJ whole genome shotgun (WGS) entry which is preliminary data.</text>
</comment>
<dbReference type="SMART" id="SM00409">
    <property type="entry name" value="IG"/>
    <property type="match status" value="1"/>
</dbReference>
<dbReference type="InterPro" id="IPR036055">
    <property type="entry name" value="LDL_receptor-like_sf"/>
</dbReference>
<dbReference type="InterPro" id="IPR013783">
    <property type="entry name" value="Ig-like_fold"/>
</dbReference>
<feature type="domain" description="Ig-like" evidence="4">
    <location>
        <begin position="86"/>
        <end position="191"/>
    </location>
</feature>
<accession>A0AAV4F0V9</accession>
<dbReference type="CDD" id="cd00112">
    <property type="entry name" value="LDLa"/>
    <property type="match status" value="1"/>
</dbReference>
<organism evidence="5 6">
    <name type="scientific">Elysia marginata</name>
    <dbReference type="NCBI Taxonomy" id="1093978"/>
    <lineage>
        <taxon>Eukaryota</taxon>
        <taxon>Metazoa</taxon>
        <taxon>Spiralia</taxon>
        <taxon>Lophotrochozoa</taxon>
        <taxon>Mollusca</taxon>
        <taxon>Gastropoda</taxon>
        <taxon>Heterobranchia</taxon>
        <taxon>Euthyneura</taxon>
        <taxon>Panpulmonata</taxon>
        <taxon>Sacoglossa</taxon>
        <taxon>Placobranchoidea</taxon>
        <taxon>Plakobranchidae</taxon>
        <taxon>Elysia</taxon>
    </lineage>
</organism>
<evidence type="ECO:0000256" key="1">
    <source>
        <dbReference type="ARBA" id="ARBA00023157"/>
    </source>
</evidence>
<sequence length="307" mass="34381">QTLCEFNQFRCKNGTCLSNSAICDQKSDCREAEDEMLCDALPTTVVPTQRTTATPAQSTPRNTGVTTEATSPAPPTSTSSSPPQRPVNKIFTSSGIQKTKYYVEAIRGETAILPCRLEFPDDLVQAKWTKQDRGMFLANENSGSSDALPKATRRVTGSPETSDFSMRIRNTQYNDTGKYFCIESSREVIIKAVHLEILDPPPSNQDPTFDTETTEYLTVNWYDNVTLPCTVTHRADGHLEQNNPKSDRQKATKLCRFLLHGFYHTFCFSNAWGSVAEWLARRIRGLEIASLIPDHAMLQLSWENSLP</sequence>
<dbReference type="Pfam" id="PF07686">
    <property type="entry name" value="V-set"/>
    <property type="match status" value="1"/>
</dbReference>
<dbReference type="Pfam" id="PF00057">
    <property type="entry name" value="Ldl_recept_a"/>
    <property type="match status" value="1"/>
</dbReference>
<dbReference type="SUPFAM" id="SSF57424">
    <property type="entry name" value="LDL receptor-like module"/>
    <property type="match status" value="1"/>
</dbReference>
<dbReference type="InterPro" id="IPR036179">
    <property type="entry name" value="Ig-like_dom_sf"/>
</dbReference>
<dbReference type="InterPro" id="IPR013106">
    <property type="entry name" value="Ig_V-set"/>
</dbReference>
<dbReference type="CDD" id="cd00099">
    <property type="entry name" value="IgV"/>
    <property type="match status" value="1"/>
</dbReference>
<name>A0AAV4F0V9_9GAST</name>
<feature type="region of interest" description="Disordered" evidence="3">
    <location>
        <begin position="139"/>
        <end position="162"/>
    </location>
</feature>
<dbReference type="InterPro" id="IPR002172">
    <property type="entry name" value="LDrepeatLR_classA_rpt"/>
</dbReference>
<feature type="disulfide bond" evidence="2">
    <location>
        <begin position="4"/>
        <end position="16"/>
    </location>
</feature>
<dbReference type="Gene3D" id="4.10.400.10">
    <property type="entry name" value="Low-density Lipoprotein Receptor"/>
    <property type="match status" value="1"/>
</dbReference>
<evidence type="ECO:0000313" key="6">
    <source>
        <dbReference type="Proteomes" id="UP000762676"/>
    </source>
</evidence>
<evidence type="ECO:0000259" key="4">
    <source>
        <dbReference type="PROSITE" id="PS50835"/>
    </source>
</evidence>